<keyword evidence="9" id="KW-0675">Receptor</keyword>
<sequence>FKHYYELHGEPVVLKCPSPRYKHLDLSALTPNITWHKNGSNTMISGRDEDSRIWAKGNALWFLPVRLEDSGVYICTKNRNSSYCATVSIHLTVVEKTAAREIAYPQILFTFTSGKIVCPDLWDFTLNRTSLELKWYKDALPLEDDNERFIILKGSASLIMTSVLPTDAGYYTCKMSFLFEGVVYEITRTIQLETVGKYTKAIWRLTSVLKVVVLDVCGISHWSCWFSPKERVVLHMYPNCFSIFLFLTGSKMTLPCKVFVGLSSHFQTDVEWLANNTSIDVVYKQSRVTEGERQEIVENGENFIEVPLIFDSVEEVDFYTDFTCLAQNTYGYQVLPTRVKQEAVGLSWYIAMIPVVLACVILGGICMHQ</sequence>
<dbReference type="FunFam" id="2.60.40.10:FF:000188">
    <property type="entry name" value="Interleukin-1 receptor accessory protein-like 1"/>
    <property type="match status" value="1"/>
</dbReference>
<evidence type="ECO:0000256" key="3">
    <source>
        <dbReference type="ARBA" id="ARBA00022692"/>
    </source>
</evidence>
<dbReference type="PANTHER" id="PTHR11890">
    <property type="entry name" value="INTERLEUKIN-1 RECEPTOR FAMILY MEMBER"/>
    <property type="match status" value="1"/>
</dbReference>
<keyword evidence="8" id="KW-1015">Disulfide bond</keyword>
<dbReference type="InterPro" id="IPR007110">
    <property type="entry name" value="Ig-like_dom"/>
</dbReference>
<dbReference type="InterPro" id="IPR004077">
    <property type="entry name" value="IL-1_rcpt_II-typ"/>
</dbReference>
<feature type="non-terminal residue" evidence="15">
    <location>
        <position position="369"/>
    </location>
</feature>
<dbReference type="PROSITE" id="PS50835">
    <property type="entry name" value="IG_LIKE"/>
    <property type="match status" value="2"/>
</dbReference>
<evidence type="ECO:0000256" key="13">
    <source>
        <dbReference type="SAM" id="Phobius"/>
    </source>
</evidence>
<evidence type="ECO:0000259" key="14">
    <source>
        <dbReference type="PROSITE" id="PS50835"/>
    </source>
</evidence>
<dbReference type="Proteomes" id="UP000572837">
    <property type="component" value="Unassembled WGS sequence"/>
</dbReference>
<dbReference type="GO" id="GO:0004910">
    <property type="term" value="F:interleukin-1, type II, blocking receptor activity"/>
    <property type="evidence" value="ECO:0007669"/>
    <property type="project" value="InterPro"/>
</dbReference>
<organism evidence="15 16">
    <name type="scientific">Pomatorhinus ruficollis</name>
    <name type="common">streak-breasted scimitar babbler</name>
    <dbReference type="NCBI Taxonomy" id="932028"/>
    <lineage>
        <taxon>Eukaryota</taxon>
        <taxon>Metazoa</taxon>
        <taxon>Chordata</taxon>
        <taxon>Craniata</taxon>
        <taxon>Vertebrata</taxon>
        <taxon>Euteleostomi</taxon>
        <taxon>Archelosauria</taxon>
        <taxon>Archosauria</taxon>
        <taxon>Dinosauria</taxon>
        <taxon>Saurischia</taxon>
        <taxon>Theropoda</taxon>
        <taxon>Coelurosauria</taxon>
        <taxon>Aves</taxon>
        <taxon>Neognathae</taxon>
        <taxon>Neoaves</taxon>
        <taxon>Telluraves</taxon>
        <taxon>Australaves</taxon>
        <taxon>Passeriformes</taxon>
        <taxon>Sylvioidea</taxon>
        <taxon>Timaliidae</taxon>
        <taxon>Pomatorhinus</taxon>
    </lineage>
</organism>
<evidence type="ECO:0000256" key="6">
    <source>
        <dbReference type="ARBA" id="ARBA00022989"/>
    </source>
</evidence>
<feature type="transmembrane region" description="Helical" evidence="13">
    <location>
        <begin position="346"/>
        <end position="367"/>
    </location>
</feature>
<dbReference type="InterPro" id="IPR003599">
    <property type="entry name" value="Ig_sub"/>
</dbReference>
<dbReference type="InterPro" id="IPR013783">
    <property type="entry name" value="Ig-like_fold"/>
</dbReference>
<evidence type="ECO:0000256" key="11">
    <source>
        <dbReference type="ARBA" id="ARBA00023198"/>
    </source>
</evidence>
<evidence type="ECO:0000313" key="15">
    <source>
        <dbReference type="EMBL" id="NXY28189.1"/>
    </source>
</evidence>
<evidence type="ECO:0000256" key="12">
    <source>
        <dbReference type="ARBA" id="ARBA00023319"/>
    </source>
</evidence>
<dbReference type="PRINTS" id="PR01536">
    <property type="entry name" value="INTRLKN1R12F"/>
</dbReference>
<keyword evidence="6 13" id="KW-1133">Transmembrane helix</keyword>
<dbReference type="PANTHER" id="PTHR11890:SF3">
    <property type="entry name" value="INTERLEUKIN-1 RECEPTOR TYPE 2"/>
    <property type="match status" value="1"/>
</dbReference>
<evidence type="ECO:0000256" key="4">
    <source>
        <dbReference type="ARBA" id="ARBA00022729"/>
    </source>
</evidence>
<gene>
    <name evidence="15" type="primary">Il1r2</name>
    <name evidence="15" type="ORF">PORRUF_R12636</name>
</gene>
<dbReference type="GO" id="GO:0006954">
    <property type="term" value="P:inflammatory response"/>
    <property type="evidence" value="ECO:0007669"/>
    <property type="project" value="UniProtKB-KW"/>
</dbReference>
<feature type="non-terminal residue" evidence="15">
    <location>
        <position position="1"/>
    </location>
</feature>
<dbReference type="SUPFAM" id="SSF48726">
    <property type="entry name" value="Immunoglobulin"/>
    <property type="match status" value="3"/>
</dbReference>
<keyword evidence="3 13" id="KW-0812">Transmembrane</keyword>
<comment type="caution">
    <text evidence="15">The sequence shown here is derived from an EMBL/GenBank/DDBJ whole genome shotgun (WGS) entry which is preliminary data.</text>
</comment>
<dbReference type="InterPro" id="IPR015621">
    <property type="entry name" value="IL-1_rcpt_fam"/>
</dbReference>
<dbReference type="InterPro" id="IPR041416">
    <property type="entry name" value="IL-1RAcP-like_ig"/>
</dbReference>
<reference evidence="15 16" key="1">
    <citation type="submission" date="2020-02" db="EMBL/GenBank/DDBJ databases">
        <title>Bird 10,000 Genomes (B10K) Project - Family phase.</title>
        <authorList>
            <person name="Zhang G."/>
        </authorList>
    </citation>
    <scope>NUCLEOTIDE SEQUENCE [LARGE SCALE GENOMIC DNA]</scope>
    <source>
        <strain evidence="15">B10K-IZ-033-81</strain>
        <tissue evidence="15">Muscle</tissue>
    </source>
</reference>
<dbReference type="GO" id="GO:0019966">
    <property type="term" value="F:interleukin-1 binding"/>
    <property type="evidence" value="ECO:0007669"/>
    <property type="project" value="TreeGrafter"/>
</dbReference>
<dbReference type="Gene3D" id="2.60.40.10">
    <property type="entry name" value="Immunoglobulins"/>
    <property type="match status" value="3"/>
</dbReference>
<evidence type="ECO:0000256" key="9">
    <source>
        <dbReference type="ARBA" id="ARBA00023170"/>
    </source>
</evidence>
<evidence type="ECO:0000256" key="8">
    <source>
        <dbReference type="ARBA" id="ARBA00023157"/>
    </source>
</evidence>
<dbReference type="SMART" id="SM00409">
    <property type="entry name" value="IG"/>
    <property type="match status" value="3"/>
</dbReference>
<comment type="subcellular location">
    <subcellularLocation>
        <location evidence="1">Membrane</location>
        <topology evidence="1">Single-pass type I membrane protein</topology>
    </subcellularLocation>
</comment>
<evidence type="ECO:0000313" key="16">
    <source>
        <dbReference type="Proteomes" id="UP000572837"/>
    </source>
</evidence>
<dbReference type="GO" id="GO:0016020">
    <property type="term" value="C:membrane"/>
    <property type="evidence" value="ECO:0007669"/>
    <property type="project" value="UniProtKB-SubCell"/>
</dbReference>
<dbReference type="AlphaFoldDB" id="A0A7L4IIG4"/>
<evidence type="ECO:0000256" key="2">
    <source>
        <dbReference type="ARBA" id="ARBA00009752"/>
    </source>
</evidence>
<keyword evidence="12" id="KW-0393">Immunoglobulin domain</keyword>
<dbReference type="InterPro" id="IPR003598">
    <property type="entry name" value="Ig_sub2"/>
</dbReference>
<evidence type="ECO:0000256" key="10">
    <source>
        <dbReference type="ARBA" id="ARBA00023180"/>
    </source>
</evidence>
<keyword evidence="16" id="KW-1185">Reference proteome</keyword>
<evidence type="ECO:0000256" key="1">
    <source>
        <dbReference type="ARBA" id="ARBA00004479"/>
    </source>
</evidence>
<keyword evidence="10" id="KW-0325">Glycoprotein</keyword>
<feature type="domain" description="Ig-like" evidence="14">
    <location>
        <begin position="9"/>
        <end position="88"/>
    </location>
</feature>
<dbReference type="InterPro" id="IPR036179">
    <property type="entry name" value="Ig-like_dom_sf"/>
</dbReference>
<accession>A0A7L4IIG4</accession>
<dbReference type="PRINTS" id="PR01539">
    <property type="entry name" value="INTRLEUKN1R2"/>
</dbReference>
<evidence type="ECO:0000256" key="7">
    <source>
        <dbReference type="ARBA" id="ARBA00023136"/>
    </source>
</evidence>
<keyword evidence="7 13" id="KW-0472">Membrane</keyword>
<protein>
    <submittedName>
        <fullName evidence="15">IL1R2 protein</fullName>
    </submittedName>
</protein>
<dbReference type="EMBL" id="VZSW01000017">
    <property type="protein sequence ID" value="NXY28189.1"/>
    <property type="molecule type" value="Genomic_DNA"/>
</dbReference>
<feature type="domain" description="Ig-like" evidence="14">
    <location>
        <begin position="116"/>
        <end position="191"/>
    </location>
</feature>
<dbReference type="InterPro" id="IPR004074">
    <property type="entry name" value="IL-1_rcpt_I/II-typ"/>
</dbReference>
<evidence type="ECO:0000256" key="5">
    <source>
        <dbReference type="ARBA" id="ARBA00022737"/>
    </source>
</evidence>
<proteinExistence type="inferred from homology"/>
<keyword evidence="4" id="KW-0732">Signal</keyword>
<name>A0A7L4IIG4_9PASS</name>
<keyword evidence="11" id="KW-0395">Inflammatory response</keyword>
<dbReference type="Pfam" id="PF18452">
    <property type="entry name" value="Ig_6"/>
    <property type="match status" value="1"/>
</dbReference>
<comment type="similarity">
    <text evidence="2">Belongs to the interleukin-1 receptor family.</text>
</comment>
<dbReference type="SMART" id="SM00408">
    <property type="entry name" value="IGc2"/>
    <property type="match status" value="1"/>
</dbReference>
<keyword evidence="5" id="KW-0677">Repeat</keyword>